<evidence type="ECO:0000313" key="4">
    <source>
        <dbReference type="Proteomes" id="UP000235826"/>
    </source>
</evidence>
<dbReference type="GO" id="GO:0016787">
    <property type="term" value="F:hydrolase activity"/>
    <property type="evidence" value="ECO:0007669"/>
    <property type="project" value="InterPro"/>
</dbReference>
<feature type="signal peptide" evidence="1">
    <location>
        <begin position="1"/>
        <end position="23"/>
    </location>
</feature>
<proteinExistence type="predicted"/>
<dbReference type="EMBL" id="CP025791">
    <property type="protein sequence ID" value="AUP80581.1"/>
    <property type="molecule type" value="Genomic_DNA"/>
</dbReference>
<gene>
    <name evidence="3" type="ORF">C1H87_18425</name>
</gene>
<protein>
    <submittedName>
        <fullName evidence="3">DUF1080 domain-containing protein</fullName>
    </submittedName>
</protein>
<dbReference type="KEGG" id="fek:C1H87_18425"/>
<feature type="chain" id="PRO_5014694625" evidence="1">
    <location>
        <begin position="24"/>
        <end position="294"/>
    </location>
</feature>
<dbReference type="InterPro" id="IPR010496">
    <property type="entry name" value="AL/BT2_dom"/>
</dbReference>
<dbReference type="RefSeq" id="WP_102757227.1">
    <property type="nucleotide sequence ID" value="NZ_CP025791.1"/>
</dbReference>
<accession>A0A2K9PU41</accession>
<dbReference type="Pfam" id="PF06439">
    <property type="entry name" value="3keto-disac_hyd"/>
    <property type="match status" value="1"/>
</dbReference>
<organism evidence="3 4">
    <name type="scientific">Flavivirga eckloniae</name>
    <dbReference type="NCBI Taxonomy" id="1803846"/>
    <lineage>
        <taxon>Bacteria</taxon>
        <taxon>Pseudomonadati</taxon>
        <taxon>Bacteroidota</taxon>
        <taxon>Flavobacteriia</taxon>
        <taxon>Flavobacteriales</taxon>
        <taxon>Flavobacteriaceae</taxon>
        <taxon>Flavivirga</taxon>
    </lineage>
</organism>
<evidence type="ECO:0000259" key="2">
    <source>
        <dbReference type="Pfam" id="PF06439"/>
    </source>
</evidence>
<keyword evidence="1" id="KW-0732">Signal</keyword>
<name>A0A2K9PU41_9FLAO</name>
<keyword evidence="4" id="KW-1185">Reference proteome</keyword>
<dbReference type="Proteomes" id="UP000235826">
    <property type="component" value="Chromosome"/>
</dbReference>
<sequence>MKKTVTILIYSCFIFISANKIVAQNTTAWYNLLENKLSDWDIFMGAPHSSTKIDGYEKFDDVTKGTPIGLNKDPKKVFTIIEEGGENILKISGEIFAGLVTKKPYKNYHLKWEFKWGDKKWEPRLNKKRNSGVLYHSIGDYTDFWNVWMTSLECEVQQTDCGDFITIGDDNVKAQATAVKKGNKFYFDPNAPLVDFSWGKGFKTGRCYKPGDPEKEHGMWNTMELICFENMAIHVLNGEIVMVVKNAQAKIDNVWTPMTEGKIQIQSEAAEVFYKNILIKPIKKLPKKYKTTAP</sequence>
<reference evidence="3 4" key="1">
    <citation type="submission" date="2018-01" db="EMBL/GenBank/DDBJ databases">
        <title>Complete genome sequence of Flavivirga eckloniae ECD14 isolated from seaweed Ecklonia cava.</title>
        <authorList>
            <person name="Lee J.H."/>
            <person name="Baik K.S."/>
            <person name="Seong C.N."/>
        </authorList>
    </citation>
    <scope>NUCLEOTIDE SEQUENCE [LARGE SCALE GENOMIC DNA]</scope>
    <source>
        <strain evidence="3 4">ECD14</strain>
    </source>
</reference>
<dbReference type="OrthoDB" id="259356at2"/>
<dbReference type="AlphaFoldDB" id="A0A2K9PU41"/>
<feature type="domain" description="3-keto-alpha-glucoside-1,2-lyase/3-keto-2-hydroxy-glucal hydratase" evidence="2">
    <location>
        <begin position="88"/>
        <end position="280"/>
    </location>
</feature>
<evidence type="ECO:0000313" key="3">
    <source>
        <dbReference type="EMBL" id="AUP80581.1"/>
    </source>
</evidence>
<dbReference type="Gene3D" id="2.60.120.560">
    <property type="entry name" value="Exo-inulinase, domain 1"/>
    <property type="match status" value="1"/>
</dbReference>
<evidence type="ECO:0000256" key="1">
    <source>
        <dbReference type="SAM" id="SignalP"/>
    </source>
</evidence>